<reference evidence="2" key="1">
    <citation type="submission" date="2016-10" db="EMBL/GenBank/DDBJ databases">
        <title>Sequence of Gallionella enrichment culture.</title>
        <authorList>
            <person name="Poehlein A."/>
            <person name="Muehling M."/>
            <person name="Daniel R."/>
        </authorList>
    </citation>
    <scope>NUCLEOTIDE SEQUENCE</scope>
</reference>
<sequence>MGIRYVFLDVLLAQNPAPHRKPQQRGNEPCGRRQDGPPGGPHESIGGGPDPPGEHEREGHWERQANGDEPQGFPVPARKQKREGAARIKEHAAF</sequence>
<dbReference type="EMBL" id="MLJW01002660">
    <property type="protein sequence ID" value="OIQ74001.1"/>
    <property type="molecule type" value="Genomic_DNA"/>
</dbReference>
<comment type="caution">
    <text evidence="2">The sequence shown here is derived from an EMBL/GenBank/DDBJ whole genome shotgun (WGS) entry which is preliminary data.</text>
</comment>
<proteinExistence type="predicted"/>
<gene>
    <name evidence="2" type="ORF">GALL_443560</name>
</gene>
<feature type="compositionally biased region" description="Basic and acidic residues" evidence="1">
    <location>
        <begin position="82"/>
        <end position="94"/>
    </location>
</feature>
<evidence type="ECO:0000313" key="2">
    <source>
        <dbReference type="EMBL" id="OIQ74001.1"/>
    </source>
</evidence>
<feature type="compositionally biased region" description="Basic and acidic residues" evidence="1">
    <location>
        <begin position="52"/>
        <end position="66"/>
    </location>
</feature>
<dbReference type="AlphaFoldDB" id="A0A1J5PR75"/>
<feature type="region of interest" description="Disordered" evidence="1">
    <location>
        <begin position="14"/>
        <end position="94"/>
    </location>
</feature>
<name>A0A1J5PR75_9ZZZZ</name>
<accession>A0A1J5PR75</accession>
<protein>
    <submittedName>
        <fullName evidence="2">Uncharacterized protein</fullName>
    </submittedName>
</protein>
<evidence type="ECO:0000256" key="1">
    <source>
        <dbReference type="SAM" id="MobiDB-lite"/>
    </source>
</evidence>
<organism evidence="2">
    <name type="scientific">mine drainage metagenome</name>
    <dbReference type="NCBI Taxonomy" id="410659"/>
    <lineage>
        <taxon>unclassified sequences</taxon>
        <taxon>metagenomes</taxon>
        <taxon>ecological metagenomes</taxon>
    </lineage>
</organism>